<dbReference type="EnsemblMetazoa" id="AAEL003380-RA">
    <property type="protein sequence ID" value="AAEL003380-PA"/>
    <property type="gene ID" value="AAEL003380"/>
</dbReference>
<evidence type="ECO:0000256" key="7">
    <source>
        <dbReference type="ARBA" id="ARBA00022824"/>
    </source>
</evidence>
<gene>
    <name evidence="14" type="primary">5578026</name>
</gene>
<comment type="cofactor">
    <cofactor evidence="1 12">
        <name>heme</name>
        <dbReference type="ChEBI" id="CHEBI:30413"/>
    </cofactor>
</comment>
<dbReference type="GO" id="GO:0005789">
    <property type="term" value="C:endoplasmic reticulum membrane"/>
    <property type="evidence" value="ECO:0007669"/>
    <property type="project" value="UniProtKB-SubCell"/>
</dbReference>
<keyword evidence="6 12" id="KW-0479">Metal-binding</keyword>
<keyword evidence="11 13" id="KW-0503">Monooxygenase</keyword>
<evidence type="ECO:0000256" key="3">
    <source>
        <dbReference type="ARBA" id="ARBA00004406"/>
    </source>
</evidence>
<evidence type="ECO:0000256" key="8">
    <source>
        <dbReference type="ARBA" id="ARBA00022848"/>
    </source>
</evidence>
<dbReference type="GO" id="GO:0004497">
    <property type="term" value="F:monooxygenase activity"/>
    <property type="evidence" value="ECO:0007669"/>
    <property type="project" value="UniProtKB-KW"/>
</dbReference>
<dbReference type="Pfam" id="PF00067">
    <property type="entry name" value="p450"/>
    <property type="match status" value="1"/>
</dbReference>
<evidence type="ECO:0000313" key="14">
    <source>
        <dbReference type="EnsemblMetazoa" id="AAEL003380-PA"/>
    </source>
</evidence>
<dbReference type="OrthoDB" id="1470350at2759"/>
<dbReference type="Gene3D" id="1.10.630.10">
    <property type="entry name" value="Cytochrome P450"/>
    <property type="match status" value="1"/>
</dbReference>
<dbReference type="InterPro" id="IPR050196">
    <property type="entry name" value="Cytochrome_P450_Monoox"/>
</dbReference>
<proteinExistence type="inferred from homology"/>
<dbReference type="InterPro" id="IPR017972">
    <property type="entry name" value="Cyt_P450_CS"/>
</dbReference>
<evidence type="ECO:0000313" key="15">
    <source>
        <dbReference type="Proteomes" id="UP000008820"/>
    </source>
</evidence>
<dbReference type="Proteomes" id="UP000008820">
    <property type="component" value="Chromosome 3"/>
</dbReference>
<feature type="binding site" description="axial binding residue" evidence="12">
    <location>
        <position position="469"/>
    </location>
    <ligand>
        <name>heme</name>
        <dbReference type="ChEBI" id="CHEBI:30413"/>
    </ligand>
    <ligandPart>
        <name>Fe</name>
        <dbReference type="ChEBI" id="CHEBI:18248"/>
    </ligandPart>
</feature>
<dbReference type="PRINTS" id="PR00463">
    <property type="entry name" value="EP450I"/>
</dbReference>
<dbReference type="InParanoid" id="A0A1S4F4H4"/>
<dbReference type="InterPro" id="IPR002401">
    <property type="entry name" value="Cyt_P450_E_grp-I"/>
</dbReference>
<sequence>MVDLPPQSVICGISSSTVSMLAILVSLATVAFLWLVYQRRMARAAKIAAYFPHPKPVLPLLGNSLMFANKDAPAIFHTVLDLHKQCGQNLVTYGLFGDVQLHISSPKAIERVLLSKVTKKNYIYEYLEPWLGTGLLLSFGEKWFQRRKIITPTFHFKILEQFLEVFNAETDRLVTKIEQHVGGEEFDMYQYITLHALDSICETSMGVSINALDNPDNAYVHAIKDFGSIVIQRTFSALRSFPLLYFLHPFYWRQQKLIKTMHNFTNSVIKAKRQALEEKRHTEGETKEHNEDDGIYGKKRMSFLDLLLNESSMSDADIREEVDTFMFEGHDTTTSGIYFSLMALAMHPDIQERLYGEIRQVLETEEERHAPLTNATLQQMKYLDMVIKEVLRVYPSVPIIGRELLEDVEINGCQVPRGTAMVVIIHNVHRNAEVFPDPERFDPERFSDESGGKRGPYDYIPFSVGARNCIGQKYALLEMKVTLVKLLLAYRFIPGKSTDSIRIQGDLVLRPFGNMALRIESR</sequence>
<keyword evidence="7" id="KW-0256">Endoplasmic reticulum</keyword>
<keyword evidence="15" id="KW-1185">Reference proteome</keyword>
<organism evidence="14 15">
    <name type="scientific">Aedes aegypti</name>
    <name type="common">Yellowfever mosquito</name>
    <name type="synonym">Culex aegypti</name>
    <dbReference type="NCBI Taxonomy" id="7159"/>
    <lineage>
        <taxon>Eukaryota</taxon>
        <taxon>Metazoa</taxon>
        <taxon>Ecdysozoa</taxon>
        <taxon>Arthropoda</taxon>
        <taxon>Hexapoda</taxon>
        <taxon>Insecta</taxon>
        <taxon>Pterygota</taxon>
        <taxon>Neoptera</taxon>
        <taxon>Endopterygota</taxon>
        <taxon>Diptera</taxon>
        <taxon>Nematocera</taxon>
        <taxon>Culicoidea</taxon>
        <taxon>Culicidae</taxon>
        <taxon>Culicinae</taxon>
        <taxon>Aedini</taxon>
        <taxon>Aedes</taxon>
        <taxon>Stegomyia</taxon>
    </lineage>
</organism>
<evidence type="ECO:0000256" key="5">
    <source>
        <dbReference type="ARBA" id="ARBA00022617"/>
    </source>
</evidence>
<dbReference type="PROSITE" id="PS00086">
    <property type="entry name" value="CYTOCHROME_P450"/>
    <property type="match status" value="1"/>
</dbReference>
<dbReference type="VEuPathDB" id="VectorBase:AAEL003380"/>
<evidence type="ECO:0000256" key="2">
    <source>
        <dbReference type="ARBA" id="ARBA00004174"/>
    </source>
</evidence>
<dbReference type="FunFam" id="1.10.630.10:FF:000182">
    <property type="entry name" value="Cytochrome P450 3A4"/>
    <property type="match status" value="1"/>
</dbReference>
<evidence type="ECO:0000256" key="6">
    <source>
        <dbReference type="ARBA" id="ARBA00022723"/>
    </source>
</evidence>
<dbReference type="InterPro" id="IPR036396">
    <property type="entry name" value="Cyt_P450_sf"/>
</dbReference>
<evidence type="ECO:0000256" key="10">
    <source>
        <dbReference type="ARBA" id="ARBA00023004"/>
    </source>
</evidence>
<dbReference type="InterPro" id="IPR001128">
    <property type="entry name" value="Cyt_P450"/>
</dbReference>
<evidence type="ECO:0000256" key="11">
    <source>
        <dbReference type="ARBA" id="ARBA00023033"/>
    </source>
</evidence>
<accession>A0A1S4F4H4</accession>
<dbReference type="CDD" id="cd20628">
    <property type="entry name" value="CYP4"/>
    <property type="match status" value="1"/>
</dbReference>
<name>A0A1S4F4H4_AEDAE</name>
<dbReference type="SUPFAM" id="SSF48264">
    <property type="entry name" value="Cytochrome P450"/>
    <property type="match status" value="1"/>
</dbReference>
<dbReference type="PANTHER" id="PTHR24291:SF187">
    <property type="entry name" value="CYTOCHROME P450 4AE1-RELATED"/>
    <property type="match status" value="1"/>
</dbReference>
<dbReference type="GO" id="GO:0016705">
    <property type="term" value="F:oxidoreductase activity, acting on paired donors, with incorporation or reduction of molecular oxygen"/>
    <property type="evidence" value="ECO:0007669"/>
    <property type="project" value="InterPro"/>
</dbReference>
<evidence type="ECO:0000256" key="12">
    <source>
        <dbReference type="PIRSR" id="PIRSR602401-1"/>
    </source>
</evidence>
<comment type="similarity">
    <text evidence="4 13">Belongs to the cytochrome P450 family.</text>
</comment>
<dbReference type="OMA" id="YEYLEPW"/>
<dbReference type="GO" id="GO:0005506">
    <property type="term" value="F:iron ion binding"/>
    <property type="evidence" value="ECO:0007669"/>
    <property type="project" value="InterPro"/>
</dbReference>
<evidence type="ECO:0000256" key="1">
    <source>
        <dbReference type="ARBA" id="ARBA00001971"/>
    </source>
</evidence>
<keyword evidence="5 12" id="KW-0349">Heme</keyword>
<dbReference type="PRINTS" id="PR00385">
    <property type="entry name" value="P450"/>
</dbReference>
<reference evidence="14" key="2">
    <citation type="submission" date="2020-05" db="UniProtKB">
        <authorList>
            <consortium name="EnsemblMetazoa"/>
        </authorList>
    </citation>
    <scope>IDENTIFICATION</scope>
    <source>
        <strain evidence="14">LVP_AGWG</strain>
    </source>
</reference>
<protein>
    <submittedName>
        <fullName evidence="14">Cytochrome P450</fullName>
    </submittedName>
</protein>
<comment type="subcellular location">
    <subcellularLocation>
        <location evidence="3">Endoplasmic reticulum membrane</location>
        <topology evidence="3">Peripheral membrane protein</topology>
    </subcellularLocation>
    <subcellularLocation>
        <location evidence="2">Microsome membrane</location>
        <topology evidence="2">Peripheral membrane protein</topology>
    </subcellularLocation>
</comment>
<evidence type="ECO:0000256" key="4">
    <source>
        <dbReference type="ARBA" id="ARBA00010617"/>
    </source>
</evidence>
<keyword evidence="9 13" id="KW-0560">Oxidoreductase</keyword>
<dbReference type="AlphaFoldDB" id="A0A1S4F4H4"/>
<keyword evidence="10 12" id="KW-0408">Iron</keyword>
<evidence type="ECO:0000256" key="9">
    <source>
        <dbReference type="ARBA" id="ARBA00023002"/>
    </source>
</evidence>
<evidence type="ECO:0000256" key="13">
    <source>
        <dbReference type="RuleBase" id="RU000461"/>
    </source>
</evidence>
<keyword evidence="8" id="KW-0492">Microsome</keyword>
<reference evidence="14 15" key="1">
    <citation type="submission" date="2017-06" db="EMBL/GenBank/DDBJ databases">
        <title>Aedes aegypti genome working group (AGWG) sequencing and assembly.</title>
        <authorList>
            <consortium name="Aedes aegypti Genome Working Group (AGWG)"/>
            <person name="Matthews B.J."/>
        </authorList>
    </citation>
    <scope>NUCLEOTIDE SEQUENCE [LARGE SCALE GENOMIC DNA]</scope>
    <source>
        <strain evidence="14 15">LVP_AGWG</strain>
    </source>
</reference>
<dbReference type="PANTHER" id="PTHR24291">
    <property type="entry name" value="CYTOCHROME P450 FAMILY 4"/>
    <property type="match status" value="1"/>
</dbReference>
<dbReference type="GO" id="GO:0020037">
    <property type="term" value="F:heme binding"/>
    <property type="evidence" value="ECO:0007669"/>
    <property type="project" value="InterPro"/>
</dbReference>